<feature type="transmembrane region" description="Helical" evidence="5">
    <location>
        <begin position="142"/>
        <end position="163"/>
    </location>
</feature>
<evidence type="ECO:0000256" key="2">
    <source>
        <dbReference type="ARBA" id="ARBA00022692"/>
    </source>
</evidence>
<dbReference type="PANTHER" id="PTHR23514">
    <property type="entry name" value="BYPASS OF STOP CODON PROTEIN 6"/>
    <property type="match status" value="1"/>
</dbReference>
<feature type="transmembrane region" description="Helical" evidence="5">
    <location>
        <begin position="221"/>
        <end position="238"/>
    </location>
</feature>
<comment type="caution">
    <text evidence="7">The sequence shown here is derived from an EMBL/GenBank/DDBJ whole genome shotgun (WGS) entry which is preliminary data.</text>
</comment>
<evidence type="ECO:0000313" key="7">
    <source>
        <dbReference type="EMBL" id="MDN4481379.1"/>
    </source>
</evidence>
<dbReference type="InterPro" id="IPR051788">
    <property type="entry name" value="MFS_Transporter"/>
</dbReference>
<dbReference type="SUPFAM" id="SSF103473">
    <property type="entry name" value="MFS general substrate transporter"/>
    <property type="match status" value="1"/>
</dbReference>
<keyword evidence="4 5" id="KW-0472">Membrane</keyword>
<evidence type="ECO:0000256" key="1">
    <source>
        <dbReference type="ARBA" id="ARBA00004651"/>
    </source>
</evidence>
<feature type="transmembrane region" description="Helical" evidence="5">
    <location>
        <begin position="46"/>
        <end position="69"/>
    </location>
</feature>
<dbReference type="Gene3D" id="1.20.1250.20">
    <property type="entry name" value="MFS general substrate transporter like domains"/>
    <property type="match status" value="2"/>
</dbReference>
<name>A0ABT8GIX0_9MICO</name>
<dbReference type="Pfam" id="PF07690">
    <property type="entry name" value="MFS_1"/>
    <property type="match status" value="1"/>
</dbReference>
<evidence type="ECO:0000313" key="8">
    <source>
        <dbReference type="Proteomes" id="UP001172708"/>
    </source>
</evidence>
<evidence type="ECO:0000259" key="6">
    <source>
        <dbReference type="PROSITE" id="PS50850"/>
    </source>
</evidence>
<feature type="domain" description="Major facilitator superfamily (MFS) profile" evidence="6">
    <location>
        <begin position="11"/>
        <end position="402"/>
    </location>
</feature>
<dbReference type="RefSeq" id="WP_301142985.1">
    <property type="nucleotide sequence ID" value="NZ_JAUHQA010000001.1"/>
</dbReference>
<dbReference type="PROSITE" id="PS50850">
    <property type="entry name" value="MFS"/>
    <property type="match status" value="1"/>
</dbReference>
<evidence type="ECO:0000256" key="4">
    <source>
        <dbReference type="ARBA" id="ARBA00023136"/>
    </source>
</evidence>
<accession>A0ABT8GIX0</accession>
<dbReference type="InterPro" id="IPR036259">
    <property type="entry name" value="MFS_trans_sf"/>
</dbReference>
<keyword evidence="3 5" id="KW-1133">Transmembrane helix</keyword>
<feature type="transmembrane region" description="Helical" evidence="5">
    <location>
        <begin position="15"/>
        <end position="34"/>
    </location>
</feature>
<sequence length="411" mass="42704">MTRAASVVEPTLRRARLGVSLIFMTNGILIGNLAPRLPDIREGLDLSYGGLGVAMAMWPIGSLGLGLLAGALIRRFRSSRVAVVSMIASALAMLMGGSTSSVIVFGAALFVVGVTDAWVDVAQNSHGLRVQRLYGRSINNAFHAMWSLGAVLGGLMGGLAAGMEVPVRWHFVGMAVLVVAMNLVAYRLLLKGPEPQDIVEHGADEAAMPHASRLRRMPGRLWLVLLALSLIAIGGGWAEDAAATWSASYLRDELSASATIAALGFVSLQGFQFIGRLTGDRMIDRFGQRAVARAGGALVVLGMGLALAFPSVWGTIAGFGAAGIGIATIIPGAFHAADEMPGLKAGTGLTVVSWLLRLAFLLSPPIVGLIADATSLRVGLAIMPVLGVVVFLLAGVMAPRKHAPSPSPAPL</sequence>
<feature type="transmembrane region" description="Helical" evidence="5">
    <location>
        <begin position="349"/>
        <end position="370"/>
    </location>
</feature>
<comment type="subcellular location">
    <subcellularLocation>
        <location evidence="1">Cell membrane</location>
        <topology evidence="1">Multi-pass membrane protein</topology>
    </subcellularLocation>
</comment>
<gene>
    <name evidence="7" type="ORF">QQX02_10630</name>
</gene>
<feature type="transmembrane region" description="Helical" evidence="5">
    <location>
        <begin position="169"/>
        <end position="189"/>
    </location>
</feature>
<feature type="transmembrane region" description="Helical" evidence="5">
    <location>
        <begin position="81"/>
        <end position="97"/>
    </location>
</feature>
<dbReference type="InterPro" id="IPR011701">
    <property type="entry name" value="MFS"/>
</dbReference>
<feature type="transmembrane region" description="Helical" evidence="5">
    <location>
        <begin position="103"/>
        <end position="121"/>
    </location>
</feature>
<dbReference type="EMBL" id="JAUHQA010000001">
    <property type="protein sequence ID" value="MDN4481379.1"/>
    <property type="molecule type" value="Genomic_DNA"/>
</dbReference>
<organism evidence="7 8">
    <name type="scientific">Demequina muriae</name>
    <dbReference type="NCBI Taxonomy" id="3051664"/>
    <lineage>
        <taxon>Bacteria</taxon>
        <taxon>Bacillati</taxon>
        <taxon>Actinomycetota</taxon>
        <taxon>Actinomycetes</taxon>
        <taxon>Micrococcales</taxon>
        <taxon>Demequinaceae</taxon>
        <taxon>Demequina</taxon>
    </lineage>
</organism>
<dbReference type="CDD" id="cd17393">
    <property type="entry name" value="MFS_MosC_like"/>
    <property type="match status" value="1"/>
</dbReference>
<evidence type="ECO:0000256" key="5">
    <source>
        <dbReference type="SAM" id="Phobius"/>
    </source>
</evidence>
<evidence type="ECO:0000256" key="3">
    <source>
        <dbReference type="ARBA" id="ARBA00022989"/>
    </source>
</evidence>
<dbReference type="Proteomes" id="UP001172708">
    <property type="component" value="Unassembled WGS sequence"/>
</dbReference>
<proteinExistence type="predicted"/>
<dbReference type="InterPro" id="IPR020846">
    <property type="entry name" value="MFS_dom"/>
</dbReference>
<dbReference type="PANTHER" id="PTHR23514:SF13">
    <property type="entry name" value="INNER MEMBRANE PROTEIN YBJJ"/>
    <property type="match status" value="1"/>
</dbReference>
<protein>
    <submittedName>
        <fullName evidence="7">MFS transporter</fullName>
    </submittedName>
</protein>
<feature type="transmembrane region" description="Helical" evidence="5">
    <location>
        <begin position="290"/>
        <end position="309"/>
    </location>
</feature>
<feature type="transmembrane region" description="Helical" evidence="5">
    <location>
        <begin position="258"/>
        <end position="278"/>
    </location>
</feature>
<feature type="transmembrane region" description="Helical" evidence="5">
    <location>
        <begin position="376"/>
        <end position="398"/>
    </location>
</feature>
<reference evidence="7" key="1">
    <citation type="submission" date="2023-06" db="EMBL/GenBank/DDBJ databases">
        <title>Egi l300058.</title>
        <authorList>
            <person name="Gao L."/>
            <person name="Fang B.-Z."/>
            <person name="Li W.-J."/>
        </authorList>
    </citation>
    <scope>NUCLEOTIDE SEQUENCE</scope>
    <source>
        <strain evidence="7">EGI L300058</strain>
    </source>
</reference>
<keyword evidence="8" id="KW-1185">Reference proteome</keyword>
<keyword evidence="2 5" id="KW-0812">Transmembrane</keyword>